<gene>
    <name evidence="14" type="primary">IRAK4</name>
</gene>
<dbReference type="SMART" id="SM00220">
    <property type="entry name" value="S_TKc"/>
    <property type="match status" value="1"/>
</dbReference>
<sequence length="450" mass="50743">MLLQEVANRFSDSNREVNADTELRFLPDQARLRLTTVLDAGNGWREVLHRITHPDYSDRPLFNPDHARVLENYTRGSRSDEILKTWSTTGRNRPKISGLIALLKQAELHRAASIIENDVLQQAPRNDDDNLDELSDLGPPPALPSENYHDEVLDSVINETPRFWYDDLARATGNFCDRPLSLGGFKIGEGAFGVVYKGTFPDGTAVAVKRMKDSLPQQFLTEVRLLRRYSHRNLLPLIGISLDGAASCLVYEFMEMGCLQSCLARKNNPMYWKRRVTILKEVAAAINFLHTCTPCLIHRDVKSANILLDRNYTAKLGDFGLTRQMSGDSTTRTEIVVGTSVYMSPEAFTGTISPKMDTFSFGVVIMEVLTGLPPYTNARGDILSYLKDTYPNDITPVLDTSAGVWDQEMARKVYELGDSCVRLERRQRPTMEPIYEELVKLNDMLNGPMD</sequence>
<dbReference type="GO" id="GO:1902533">
    <property type="term" value="P:positive regulation of intracellular signal transduction"/>
    <property type="evidence" value="ECO:0007669"/>
    <property type="project" value="UniProtKB-ARBA"/>
</dbReference>
<keyword evidence="7 10" id="KW-0067">ATP-binding</keyword>
<evidence type="ECO:0000256" key="6">
    <source>
        <dbReference type="ARBA" id="ARBA00022777"/>
    </source>
</evidence>
<evidence type="ECO:0000256" key="7">
    <source>
        <dbReference type="ARBA" id="ARBA00022840"/>
    </source>
</evidence>
<dbReference type="OrthoDB" id="4062651at2759"/>
<dbReference type="Pfam" id="PF07714">
    <property type="entry name" value="PK_Tyr_Ser-Thr"/>
    <property type="match status" value="1"/>
</dbReference>
<dbReference type="InterPro" id="IPR000719">
    <property type="entry name" value="Prot_kinase_dom"/>
</dbReference>
<feature type="domain" description="Protein kinase" evidence="13">
    <location>
        <begin position="181"/>
        <end position="445"/>
    </location>
</feature>
<evidence type="ECO:0000256" key="9">
    <source>
        <dbReference type="ARBA" id="ARBA00048679"/>
    </source>
</evidence>
<dbReference type="GO" id="GO:0004674">
    <property type="term" value="F:protein serine/threonine kinase activity"/>
    <property type="evidence" value="ECO:0007669"/>
    <property type="project" value="UniProtKB-KW"/>
</dbReference>
<dbReference type="GO" id="GO:0005524">
    <property type="term" value="F:ATP binding"/>
    <property type="evidence" value="ECO:0007669"/>
    <property type="project" value="UniProtKB-UniRule"/>
</dbReference>
<evidence type="ECO:0000256" key="2">
    <source>
        <dbReference type="ARBA" id="ARBA00012513"/>
    </source>
</evidence>
<reference evidence="15" key="2">
    <citation type="submission" date="2019-09" db="EMBL/GenBank/DDBJ databases">
        <title>Organ-specific transcriptomic study of the physiology of the cattle tick, Rhipicephalus microplus.</title>
        <authorList>
            <person name="Tirloni L."/>
            <person name="Braz G."/>
            <person name="Gandara A.C.P."/>
            <person name="Sabadin G.A."/>
            <person name="da Silva R.M."/>
            <person name="Guizzo M.G."/>
            <person name="Machado J.A."/>
            <person name="Costa E.P."/>
            <person name="Gomes H.F."/>
            <person name="Moraes J."/>
            <person name="Mota M.B.S."/>
            <person name="Mesquita R.D."/>
            <person name="Alvarenga P.H."/>
            <person name="Alves F."/>
            <person name="Seixas A."/>
            <person name="da Fonseca R.N."/>
            <person name="Fogaca A."/>
            <person name="Logullo C."/>
            <person name="Tanaka A."/>
            <person name="Daffre S."/>
            <person name="Termignoni C."/>
            <person name="Vaz I.S.Jr."/>
            <person name="Oliveira P.L."/>
            <person name="Ribeiro J.M."/>
        </authorList>
    </citation>
    <scope>NUCLEOTIDE SEQUENCE</scope>
    <source>
        <strain evidence="15">Porto Alegre</strain>
    </source>
</reference>
<evidence type="ECO:0000256" key="12">
    <source>
        <dbReference type="SAM" id="MobiDB-lite"/>
    </source>
</evidence>
<dbReference type="GO" id="GO:0031349">
    <property type="term" value="P:positive regulation of defense response"/>
    <property type="evidence" value="ECO:0007669"/>
    <property type="project" value="UniProtKB-ARBA"/>
</dbReference>
<dbReference type="PANTHER" id="PTHR47989:SF47">
    <property type="entry name" value="SERINE_THREONINE-PROTEIN KINASE PBL28-RELATED"/>
    <property type="match status" value="1"/>
</dbReference>
<evidence type="ECO:0000256" key="11">
    <source>
        <dbReference type="RuleBase" id="RU000304"/>
    </source>
</evidence>
<protein>
    <recommendedName>
        <fullName evidence="2">non-specific serine/threonine protein kinase</fullName>
        <ecNumber evidence="2">2.7.11.1</ecNumber>
    </recommendedName>
</protein>
<keyword evidence="5 10" id="KW-0547">Nucleotide-binding</keyword>
<comment type="catalytic activity">
    <reaction evidence="8">
        <text>L-threonyl-[protein] + ATP = O-phospho-L-threonyl-[protein] + ADP + H(+)</text>
        <dbReference type="Rhea" id="RHEA:46608"/>
        <dbReference type="Rhea" id="RHEA-COMP:11060"/>
        <dbReference type="Rhea" id="RHEA-COMP:11605"/>
        <dbReference type="ChEBI" id="CHEBI:15378"/>
        <dbReference type="ChEBI" id="CHEBI:30013"/>
        <dbReference type="ChEBI" id="CHEBI:30616"/>
        <dbReference type="ChEBI" id="CHEBI:61977"/>
        <dbReference type="ChEBI" id="CHEBI:456216"/>
        <dbReference type="EC" id="2.7.11.1"/>
    </reaction>
</comment>
<dbReference type="PROSITE" id="PS50011">
    <property type="entry name" value="PROTEIN_KINASE_DOM"/>
    <property type="match status" value="1"/>
</dbReference>
<dbReference type="OMA" id="YWEKRIS"/>
<dbReference type="PROSITE" id="PS00108">
    <property type="entry name" value="PROTEIN_KINASE_ST"/>
    <property type="match status" value="1"/>
</dbReference>
<dbReference type="SUPFAM" id="SSF56112">
    <property type="entry name" value="Protein kinase-like (PK-like)"/>
    <property type="match status" value="1"/>
</dbReference>
<evidence type="ECO:0000256" key="3">
    <source>
        <dbReference type="ARBA" id="ARBA00022527"/>
    </source>
</evidence>
<reference evidence="14" key="1">
    <citation type="submission" date="2013-11" db="EMBL/GenBank/DDBJ databases">
        <title>The lack of a conserved IMD pathway in ticks brings new insights into invertebrate immune signaling pathways.</title>
        <authorList>
            <person name="Peixoto J.C."/>
            <person name="Rosa R.D."/>
            <person name="Mesquita R.D."/>
            <person name="Braz G.R."/>
            <person name="Kalil S.P."/>
            <person name="Pohl P.C."/>
            <person name="Fogaca A.C."/>
            <person name="Daffre S."/>
        </authorList>
    </citation>
    <scope>NUCLEOTIDE SEQUENCE</scope>
</reference>
<evidence type="ECO:0000256" key="4">
    <source>
        <dbReference type="ARBA" id="ARBA00022679"/>
    </source>
</evidence>
<dbReference type="EC" id="2.7.11.1" evidence="2"/>
<keyword evidence="4" id="KW-0808">Transferase</keyword>
<evidence type="ECO:0000256" key="10">
    <source>
        <dbReference type="PROSITE-ProRule" id="PRU10141"/>
    </source>
</evidence>
<dbReference type="GO" id="GO:0006950">
    <property type="term" value="P:response to stress"/>
    <property type="evidence" value="ECO:0007669"/>
    <property type="project" value="UniProtKB-ARBA"/>
</dbReference>
<evidence type="ECO:0000313" key="15">
    <source>
        <dbReference type="EMBL" id="NOV33659.1"/>
    </source>
</evidence>
<dbReference type="GO" id="GO:0009893">
    <property type="term" value="P:positive regulation of metabolic process"/>
    <property type="evidence" value="ECO:0007669"/>
    <property type="project" value="UniProtKB-ARBA"/>
</dbReference>
<feature type="region of interest" description="Disordered" evidence="12">
    <location>
        <begin position="120"/>
        <end position="148"/>
    </location>
</feature>
<dbReference type="Gene3D" id="1.10.533.10">
    <property type="entry name" value="Death Domain, Fas"/>
    <property type="match status" value="1"/>
</dbReference>
<name>A0A0B4PLN5_RHIMP</name>
<evidence type="ECO:0000256" key="8">
    <source>
        <dbReference type="ARBA" id="ARBA00047899"/>
    </source>
</evidence>
<dbReference type="EMBL" id="GHWJ01000922">
    <property type="protein sequence ID" value="NOV33659.1"/>
    <property type="molecule type" value="Transcribed_RNA"/>
</dbReference>
<dbReference type="AlphaFoldDB" id="A0A0B4PLN5"/>
<dbReference type="SUPFAM" id="SSF47986">
    <property type="entry name" value="DEATH domain"/>
    <property type="match status" value="1"/>
</dbReference>
<feature type="binding site" evidence="10">
    <location>
        <position position="209"/>
    </location>
    <ligand>
        <name>ATP</name>
        <dbReference type="ChEBI" id="CHEBI:30616"/>
    </ligand>
</feature>
<dbReference type="PROSITE" id="PS00107">
    <property type="entry name" value="PROTEIN_KINASE_ATP"/>
    <property type="match status" value="1"/>
</dbReference>
<dbReference type="FunFam" id="1.10.510.10:FF:000754">
    <property type="entry name" value="Interleukin-1 receptor-associated kinase"/>
    <property type="match status" value="1"/>
</dbReference>
<comment type="catalytic activity">
    <reaction evidence="9">
        <text>L-seryl-[protein] + ATP = O-phospho-L-seryl-[protein] + ADP + H(+)</text>
        <dbReference type="Rhea" id="RHEA:17989"/>
        <dbReference type="Rhea" id="RHEA-COMP:9863"/>
        <dbReference type="Rhea" id="RHEA-COMP:11604"/>
        <dbReference type="ChEBI" id="CHEBI:15378"/>
        <dbReference type="ChEBI" id="CHEBI:29999"/>
        <dbReference type="ChEBI" id="CHEBI:30616"/>
        <dbReference type="ChEBI" id="CHEBI:83421"/>
        <dbReference type="ChEBI" id="CHEBI:456216"/>
        <dbReference type="EC" id="2.7.11.1"/>
    </reaction>
</comment>
<dbReference type="Gene3D" id="1.10.510.10">
    <property type="entry name" value="Transferase(Phosphotransferase) domain 1"/>
    <property type="match status" value="1"/>
</dbReference>
<accession>A0A0B4PLN5</accession>
<dbReference type="VEuPathDB" id="VectorBase:LOC119174651"/>
<dbReference type="InterPro" id="IPR011009">
    <property type="entry name" value="Kinase-like_dom_sf"/>
</dbReference>
<dbReference type="InterPro" id="IPR008271">
    <property type="entry name" value="Ser/Thr_kinase_AS"/>
</dbReference>
<keyword evidence="6 14" id="KW-0418">Kinase</keyword>
<dbReference type="InterPro" id="IPR001245">
    <property type="entry name" value="Ser-Thr/Tyr_kinase_cat_dom"/>
</dbReference>
<dbReference type="InterPro" id="IPR017441">
    <property type="entry name" value="Protein_kinase_ATP_BS"/>
</dbReference>
<comment type="similarity">
    <text evidence="1">Belongs to the protein kinase superfamily. TKL Ser/Thr protein kinase family. Pelle subfamily.</text>
</comment>
<keyword evidence="14" id="KW-0675">Receptor</keyword>
<dbReference type="EMBL" id="KF828748">
    <property type="protein sequence ID" value="AIT40190.1"/>
    <property type="molecule type" value="mRNA"/>
</dbReference>
<evidence type="ECO:0000259" key="13">
    <source>
        <dbReference type="PROSITE" id="PS50011"/>
    </source>
</evidence>
<dbReference type="Gene3D" id="3.30.200.20">
    <property type="entry name" value="Phosphorylase Kinase, domain 1"/>
    <property type="match status" value="1"/>
</dbReference>
<evidence type="ECO:0000256" key="1">
    <source>
        <dbReference type="ARBA" id="ARBA00008718"/>
    </source>
</evidence>
<evidence type="ECO:0000256" key="5">
    <source>
        <dbReference type="ARBA" id="ARBA00022741"/>
    </source>
</evidence>
<organism evidence="14">
    <name type="scientific">Rhipicephalus microplus</name>
    <name type="common">Cattle tick</name>
    <name type="synonym">Boophilus microplus</name>
    <dbReference type="NCBI Taxonomy" id="6941"/>
    <lineage>
        <taxon>Eukaryota</taxon>
        <taxon>Metazoa</taxon>
        <taxon>Ecdysozoa</taxon>
        <taxon>Arthropoda</taxon>
        <taxon>Chelicerata</taxon>
        <taxon>Arachnida</taxon>
        <taxon>Acari</taxon>
        <taxon>Parasitiformes</taxon>
        <taxon>Ixodida</taxon>
        <taxon>Ixodoidea</taxon>
        <taxon>Ixodidae</taxon>
        <taxon>Rhipicephalinae</taxon>
        <taxon>Rhipicephalus</taxon>
        <taxon>Boophilus</taxon>
    </lineage>
</organism>
<dbReference type="InterPro" id="IPR011029">
    <property type="entry name" value="DEATH-like_dom_sf"/>
</dbReference>
<keyword evidence="3 11" id="KW-0723">Serine/threonine-protein kinase</keyword>
<evidence type="ECO:0000313" key="14">
    <source>
        <dbReference type="EMBL" id="AIT40190.1"/>
    </source>
</evidence>
<dbReference type="PANTHER" id="PTHR47989">
    <property type="entry name" value="OS01G0750732 PROTEIN"/>
    <property type="match status" value="1"/>
</dbReference>
<proteinExistence type="evidence at transcript level"/>